<keyword evidence="10" id="KW-1185">Reference proteome</keyword>
<evidence type="ECO:0000256" key="8">
    <source>
        <dbReference type="ARBA" id="ARBA00033369"/>
    </source>
</evidence>
<gene>
    <name evidence="9" type="ORF">BaRGS_00005576</name>
</gene>
<keyword evidence="6" id="KW-0472">Membrane</keyword>
<evidence type="ECO:0000313" key="9">
    <source>
        <dbReference type="EMBL" id="KAK7503311.1"/>
    </source>
</evidence>
<proteinExistence type="inferred from homology"/>
<dbReference type="PANTHER" id="PTHR11910">
    <property type="entry name" value="ATP SYNTHASE DELTA CHAIN"/>
    <property type="match status" value="1"/>
</dbReference>
<evidence type="ECO:0000256" key="3">
    <source>
        <dbReference type="ARBA" id="ARBA00022448"/>
    </source>
</evidence>
<protein>
    <recommendedName>
        <fullName evidence="8">Oligomycin sensitivity conferral protein</fullName>
    </recommendedName>
</protein>
<dbReference type="PRINTS" id="PR00125">
    <property type="entry name" value="ATPASEDELTA"/>
</dbReference>
<dbReference type="GO" id="GO:0016020">
    <property type="term" value="C:membrane"/>
    <property type="evidence" value="ECO:0007669"/>
    <property type="project" value="UniProtKB-SubCell"/>
</dbReference>
<reference evidence="9 10" key="1">
    <citation type="journal article" date="2023" name="Sci. Data">
        <title>Genome assembly of the Korean intertidal mud-creeper Batillaria attramentaria.</title>
        <authorList>
            <person name="Patra A.K."/>
            <person name="Ho P.T."/>
            <person name="Jun S."/>
            <person name="Lee S.J."/>
            <person name="Kim Y."/>
            <person name="Won Y.J."/>
        </authorList>
    </citation>
    <scope>NUCLEOTIDE SEQUENCE [LARGE SCALE GENOMIC DNA]</scope>
    <source>
        <strain evidence="9">Wonlab-2016</strain>
    </source>
</reference>
<dbReference type="HAMAP" id="MF_01416">
    <property type="entry name" value="ATP_synth_delta_bact"/>
    <property type="match status" value="1"/>
</dbReference>
<evidence type="ECO:0000256" key="2">
    <source>
        <dbReference type="ARBA" id="ARBA00007046"/>
    </source>
</evidence>
<evidence type="ECO:0000256" key="5">
    <source>
        <dbReference type="ARBA" id="ARBA00023065"/>
    </source>
</evidence>
<comment type="similarity">
    <text evidence="2">Belongs to the ATPase delta chain family.</text>
</comment>
<dbReference type="AlphaFoldDB" id="A0ABD0LW17"/>
<name>A0ABD0LW17_9CAEN</name>
<keyword evidence="4" id="KW-0375">Hydrogen ion transport</keyword>
<accession>A0ABD0LW17</accession>
<dbReference type="SUPFAM" id="SSF47928">
    <property type="entry name" value="N-terminal domain of the delta subunit of the F1F0-ATP synthase"/>
    <property type="match status" value="1"/>
</dbReference>
<dbReference type="Gene3D" id="1.10.520.20">
    <property type="entry name" value="N-terminal domain of the delta subunit of the F1F0-ATP synthase"/>
    <property type="match status" value="1"/>
</dbReference>
<dbReference type="InterPro" id="IPR000711">
    <property type="entry name" value="ATPase_OSCP/dsu"/>
</dbReference>
<evidence type="ECO:0000256" key="1">
    <source>
        <dbReference type="ARBA" id="ARBA00004370"/>
    </source>
</evidence>
<keyword evidence="3" id="KW-0813">Transport</keyword>
<evidence type="ECO:0000256" key="4">
    <source>
        <dbReference type="ARBA" id="ARBA00022781"/>
    </source>
</evidence>
<dbReference type="Pfam" id="PF00213">
    <property type="entry name" value="OSCP"/>
    <property type="match status" value="1"/>
</dbReference>
<comment type="subcellular location">
    <subcellularLocation>
        <location evidence="1">Membrane</location>
    </subcellularLocation>
</comment>
<evidence type="ECO:0000313" key="10">
    <source>
        <dbReference type="Proteomes" id="UP001519460"/>
    </source>
</evidence>
<dbReference type="InterPro" id="IPR026015">
    <property type="entry name" value="ATP_synth_OSCP/delta_N_sf"/>
</dbReference>
<organism evidence="9 10">
    <name type="scientific">Batillaria attramentaria</name>
    <dbReference type="NCBI Taxonomy" id="370345"/>
    <lineage>
        <taxon>Eukaryota</taxon>
        <taxon>Metazoa</taxon>
        <taxon>Spiralia</taxon>
        <taxon>Lophotrochozoa</taxon>
        <taxon>Mollusca</taxon>
        <taxon>Gastropoda</taxon>
        <taxon>Caenogastropoda</taxon>
        <taxon>Sorbeoconcha</taxon>
        <taxon>Cerithioidea</taxon>
        <taxon>Batillariidae</taxon>
        <taxon>Batillaria</taxon>
    </lineage>
</organism>
<dbReference type="GO" id="GO:1902600">
    <property type="term" value="P:proton transmembrane transport"/>
    <property type="evidence" value="ECO:0007669"/>
    <property type="project" value="UniProtKB-KW"/>
</dbReference>
<dbReference type="NCBIfam" id="TIGR01145">
    <property type="entry name" value="ATP_synt_delta"/>
    <property type="match status" value="1"/>
</dbReference>
<sequence length="211" mass="22979">MASFGRFSQLVRQFGTTAIKNGKLVAPPIQVFGIEGRYATALYSAASKNGKLDTVEKELKAFQGLLEKDKKLAEFVANPSLKRVEKKAALEAVMKKQTFSDLSSNMICAMAENGRIAKVGGVIAAFSQIMSAHRGEVVCTVKTAKELDQVAMKDLKTALDGFLQKGQKLQMKTEVDPSLLGGMVVIIGDKYCDMSMATKIKNFTDIMKQTL</sequence>
<dbReference type="EMBL" id="JACVVK020000021">
    <property type="protein sequence ID" value="KAK7503311.1"/>
    <property type="molecule type" value="Genomic_DNA"/>
</dbReference>
<keyword evidence="7" id="KW-0066">ATP synthesis</keyword>
<comment type="caution">
    <text evidence="9">The sequence shown here is derived from an EMBL/GenBank/DDBJ whole genome shotgun (WGS) entry which is preliminary data.</text>
</comment>
<dbReference type="Proteomes" id="UP001519460">
    <property type="component" value="Unassembled WGS sequence"/>
</dbReference>
<keyword evidence="5" id="KW-0406">Ion transport</keyword>
<evidence type="ECO:0000256" key="6">
    <source>
        <dbReference type="ARBA" id="ARBA00023136"/>
    </source>
</evidence>
<evidence type="ECO:0000256" key="7">
    <source>
        <dbReference type="ARBA" id="ARBA00023310"/>
    </source>
</evidence>
<dbReference type="GO" id="GO:0006754">
    <property type="term" value="P:ATP biosynthetic process"/>
    <property type="evidence" value="ECO:0007669"/>
    <property type="project" value="UniProtKB-KW"/>
</dbReference>